<protein>
    <recommendedName>
        <fullName evidence="11">Homeobox domain-containing protein</fullName>
    </recommendedName>
</protein>
<dbReference type="PANTHER" id="PTHR47288:SF1">
    <property type="entry name" value="WUSCHEL-RELATED HOMEOBOX 9"/>
    <property type="match status" value="1"/>
</dbReference>
<dbReference type="PANTHER" id="PTHR47288">
    <property type="entry name" value="WUSCHEL-RELATED HOMEOBOX 9"/>
    <property type="match status" value="1"/>
</dbReference>
<evidence type="ECO:0000256" key="7">
    <source>
        <dbReference type="ARBA" id="ARBA00023242"/>
    </source>
</evidence>
<evidence type="ECO:0000313" key="12">
    <source>
        <dbReference type="EMBL" id="KAE9461898.1"/>
    </source>
</evidence>
<keyword evidence="3" id="KW-0805">Transcription regulation</keyword>
<dbReference type="Pfam" id="PF00046">
    <property type="entry name" value="Homeodomain"/>
    <property type="match status" value="1"/>
</dbReference>
<accession>A0A6A4M5M4</accession>
<dbReference type="SUPFAM" id="SSF46689">
    <property type="entry name" value="Homeodomain-like"/>
    <property type="match status" value="1"/>
</dbReference>
<evidence type="ECO:0000256" key="9">
    <source>
        <dbReference type="RuleBase" id="RU000682"/>
    </source>
</evidence>
<dbReference type="GO" id="GO:0003677">
    <property type="term" value="F:DNA binding"/>
    <property type="evidence" value="ECO:0007669"/>
    <property type="project" value="UniProtKB-KW"/>
</dbReference>
<evidence type="ECO:0000256" key="5">
    <source>
        <dbReference type="ARBA" id="ARBA00023155"/>
    </source>
</evidence>
<gene>
    <name evidence="12" type="ORF">C3L33_06191</name>
</gene>
<dbReference type="InterPro" id="IPR009057">
    <property type="entry name" value="Homeodomain-like_sf"/>
</dbReference>
<feature type="region of interest" description="Disordered" evidence="10">
    <location>
        <begin position="33"/>
        <end position="92"/>
    </location>
</feature>
<dbReference type="AlphaFoldDB" id="A0A6A4M5M4"/>
<evidence type="ECO:0000256" key="6">
    <source>
        <dbReference type="ARBA" id="ARBA00023163"/>
    </source>
</evidence>
<evidence type="ECO:0000256" key="4">
    <source>
        <dbReference type="ARBA" id="ARBA00023125"/>
    </source>
</evidence>
<keyword evidence="5 9" id="KW-0371">Homeobox</keyword>
<evidence type="ECO:0000256" key="8">
    <source>
        <dbReference type="ARBA" id="ARBA00024040"/>
    </source>
</evidence>
<keyword evidence="6" id="KW-0804">Transcription</keyword>
<evidence type="ECO:0000256" key="3">
    <source>
        <dbReference type="ARBA" id="ARBA00023015"/>
    </source>
</evidence>
<name>A0A6A4M5M4_9ERIC</name>
<evidence type="ECO:0000259" key="11">
    <source>
        <dbReference type="Pfam" id="PF00046"/>
    </source>
</evidence>
<evidence type="ECO:0000256" key="10">
    <source>
        <dbReference type="SAM" id="MobiDB-lite"/>
    </source>
</evidence>
<dbReference type="GO" id="GO:0005634">
    <property type="term" value="C:nucleus"/>
    <property type="evidence" value="ECO:0007669"/>
    <property type="project" value="UniProtKB-SubCell"/>
</dbReference>
<proteinExistence type="inferred from homology"/>
<comment type="caution">
    <text evidence="12">The sequence shown here is derived from an EMBL/GenBank/DDBJ whole genome shotgun (WGS) entry which is preliminary data.</text>
</comment>
<dbReference type="OrthoDB" id="1935198at2759"/>
<comment type="similarity">
    <text evidence="8">Belongs to the WUS homeobox family.</text>
</comment>
<keyword evidence="4 9" id="KW-0238">DNA-binding</keyword>
<keyword evidence="7 9" id="KW-0539">Nucleus</keyword>
<dbReference type="InterPro" id="IPR044557">
    <property type="entry name" value="WOX8/9-like"/>
</dbReference>
<dbReference type="EMBL" id="QEFC01000934">
    <property type="protein sequence ID" value="KAE9461898.1"/>
    <property type="molecule type" value="Genomic_DNA"/>
</dbReference>
<dbReference type="GO" id="GO:0003700">
    <property type="term" value="F:DNA-binding transcription factor activity"/>
    <property type="evidence" value="ECO:0007669"/>
    <property type="project" value="InterPro"/>
</dbReference>
<reference evidence="12 13" key="1">
    <citation type="journal article" date="2019" name="Genome Biol. Evol.">
        <title>The Rhododendron genome and chromosomal organization provide insight into shared whole-genome duplications across the heath family (Ericaceae).</title>
        <authorList>
            <person name="Soza V.L."/>
            <person name="Lindsley D."/>
            <person name="Waalkes A."/>
            <person name="Ramage E."/>
            <person name="Patwardhan R.P."/>
            <person name="Burton J.N."/>
            <person name="Adey A."/>
            <person name="Kumar A."/>
            <person name="Qiu R."/>
            <person name="Shendure J."/>
            <person name="Hall B."/>
        </authorList>
    </citation>
    <scope>NUCLEOTIDE SEQUENCE [LARGE SCALE GENOMIC DNA]</scope>
    <source>
        <strain evidence="12">RSF 1966-606</strain>
    </source>
</reference>
<keyword evidence="13" id="KW-1185">Reference proteome</keyword>
<feature type="compositionally biased region" description="Basic residues" evidence="10">
    <location>
        <begin position="34"/>
        <end position="44"/>
    </location>
</feature>
<evidence type="ECO:0000256" key="1">
    <source>
        <dbReference type="ARBA" id="ARBA00004123"/>
    </source>
</evidence>
<dbReference type="InterPro" id="IPR001356">
    <property type="entry name" value="HD"/>
</dbReference>
<evidence type="ECO:0000313" key="13">
    <source>
        <dbReference type="Proteomes" id="UP000428333"/>
    </source>
</evidence>
<comment type="subcellular location">
    <subcellularLocation>
        <location evidence="1 9">Nucleus</location>
    </subcellularLocation>
</comment>
<dbReference type="GO" id="GO:0050793">
    <property type="term" value="P:regulation of developmental process"/>
    <property type="evidence" value="ECO:0007669"/>
    <property type="project" value="InterPro"/>
</dbReference>
<feature type="compositionally biased region" description="Low complexity" evidence="10">
    <location>
        <begin position="53"/>
        <end position="91"/>
    </location>
</feature>
<feature type="non-terminal residue" evidence="12">
    <location>
        <position position="1"/>
    </location>
</feature>
<dbReference type="Proteomes" id="UP000428333">
    <property type="component" value="Linkage Group LG04"/>
</dbReference>
<sequence>MVNPPRDEIRKIRAQLQEFGQVGDANVFYWFQNRKSRSKHKQQQRHLQTTTGTSNKQPQQQQNSPTTNSATTTTAPSSSSSSSDKSSPTKSVNQTYFQINTPPEILPAPQPFCFQTTNNTGWGGGDENQTDGSCSGMLLSELMMMKKVVEDEKLMSYNSTVRANTTPPPPNPISTCATGAANHAFHPSTTTTAAAAAAVSVPSIISQILGVAEPAAKSTVFINDVAFEVAVGPFNVREAFGDDAVLVHSSGHPVLTNEWGVTLQSLHHGGFYYLVRTYRKSVKVEEIG</sequence>
<organism evidence="12 13">
    <name type="scientific">Rhododendron williamsianum</name>
    <dbReference type="NCBI Taxonomy" id="262921"/>
    <lineage>
        <taxon>Eukaryota</taxon>
        <taxon>Viridiplantae</taxon>
        <taxon>Streptophyta</taxon>
        <taxon>Embryophyta</taxon>
        <taxon>Tracheophyta</taxon>
        <taxon>Spermatophyta</taxon>
        <taxon>Magnoliopsida</taxon>
        <taxon>eudicotyledons</taxon>
        <taxon>Gunneridae</taxon>
        <taxon>Pentapetalae</taxon>
        <taxon>asterids</taxon>
        <taxon>Ericales</taxon>
        <taxon>Ericaceae</taxon>
        <taxon>Ericoideae</taxon>
        <taxon>Rhodoreae</taxon>
        <taxon>Rhododendron</taxon>
    </lineage>
</organism>
<evidence type="ECO:0000256" key="2">
    <source>
        <dbReference type="ARBA" id="ARBA00022473"/>
    </source>
</evidence>
<keyword evidence="2" id="KW-0217">Developmental protein</keyword>
<feature type="domain" description="Homeobox" evidence="11">
    <location>
        <begin position="3"/>
        <end position="39"/>
    </location>
</feature>